<reference evidence="3 4" key="1">
    <citation type="submission" date="2024-09" db="EMBL/GenBank/DDBJ databases">
        <authorList>
            <person name="Sun Q."/>
            <person name="Mori K."/>
        </authorList>
    </citation>
    <scope>NUCLEOTIDE SEQUENCE [LARGE SCALE GENOMIC DNA]</scope>
    <source>
        <strain evidence="3 4">ATCC 51285</strain>
    </source>
</reference>
<proteinExistence type="inferred from homology"/>
<protein>
    <submittedName>
        <fullName evidence="3">YciI family protein</fullName>
    </submittedName>
</protein>
<sequence length="127" mass="13926">MKYLCLVYYSEAQMSQLSQSDWDALNRECMGCGEGLQAGGHLLAGEALLPTQTATTLRVRDGKLTITDGPFAETKEQLAGFYLLEARDLNAALQLASQIPPARYGSVEVRPVRELQPQNNISYTTAD</sequence>
<dbReference type="Proteomes" id="UP001589628">
    <property type="component" value="Unassembled WGS sequence"/>
</dbReference>
<comment type="caution">
    <text evidence="3">The sequence shown here is derived from an EMBL/GenBank/DDBJ whole genome shotgun (WGS) entry which is preliminary data.</text>
</comment>
<evidence type="ECO:0000259" key="2">
    <source>
        <dbReference type="Pfam" id="PF03795"/>
    </source>
</evidence>
<evidence type="ECO:0000256" key="1">
    <source>
        <dbReference type="ARBA" id="ARBA00007689"/>
    </source>
</evidence>
<dbReference type="SUPFAM" id="SSF54909">
    <property type="entry name" value="Dimeric alpha+beta barrel"/>
    <property type="match status" value="1"/>
</dbReference>
<dbReference type="PANTHER" id="PTHR35174:SF3">
    <property type="entry name" value="BLL7171 PROTEIN"/>
    <property type="match status" value="1"/>
</dbReference>
<dbReference type="Pfam" id="PF03795">
    <property type="entry name" value="YCII"/>
    <property type="match status" value="1"/>
</dbReference>
<keyword evidence="4" id="KW-1185">Reference proteome</keyword>
<organism evidence="3 4">
    <name type="scientific">Balneatrix alpica</name>
    <dbReference type="NCBI Taxonomy" id="75684"/>
    <lineage>
        <taxon>Bacteria</taxon>
        <taxon>Pseudomonadati</taxon>
        <taxon>Pseudomonadota</taxon>
        <taxon>Gammaproteobacteria</taxon>
        <taxon>Oceanospirillales</taxon>
        <taxon>Balneatrichaceae</taxon>
        <taxon>Balneatrix</taxon>
    </lineage>
</organism>
<accession>A0ABV5ZF44</accession>
<dbReference type="Gene3D" id="3.30.70.1060">
    <property type="entry name" value="Dimeric alpha+beta barrel"/>
    <property type="match status" value="1"/>
</dbReference>
<dbReference type="InterPro" id="IPR011008">
    <property type="entry name" value="Dimeric_a/b-barrel"/>
</dbReference>
<dbReference type="EMBL" id="JBHLZN010000007">
    <property type="protein sequence ID" value="MFB9887900.1"/>
    <property type="molecule type" value="Genomic_DNA"/>
</dbReference>
<name>A0ABV5ZF44_9GAMM</name>
<dbReference type="InterPro" id="IPR005545">
    <property type="entry name" value="YCII"/>
</dbReference>
<dbReference type="RefSeq" id="WP_027312902.1">
    <property type="nucleotide sequence ID" value="NZ_JAUESS010000013.1"/>
</dbReference>
<evidence type="ECO:0000313" key="3">
    <source>
        <dbReference type="EMBL" id="MFB9887900.1"/>
    </source>
</evidence>
<dbReference type="PANTHER" id="PTHR35174">
    <property type="entry name" value="BLL7171 PROTEIN-RELATED"/>
    <property type="match status" value="1"/>
</dbReference>
<gene>
    <name evidence="3" type="ORF">ACFFLH_15910</name>
</gene>
<feature type="domain" description="YCII-related" evidence="2">
    <location>
        <begin position="1"/>
        <end position="115"/>
    </location>
</feature>
<comment type="similarity">
    <text evidence="1">Belongs to the YciI family.</text>
</comment>
<evidence type="ECO:0000313" key="4">
    <source>
        <dbReference type="Proteomes" id="UP001589628"/>
    </source>
</evidence>